<dbReference type="PANTHER" id="PTHR34415">
    <property type="entry name" value="INTEGRASE CATALYTIC DOMAIN-CONTAINING PROTEIN"/>
    <property type="match status" value="1"/>
</dbReference>
<evidence type="ECO:0000313" key="1">
    <source>
        <dbReference type="EMBL" id="EEY68801.1"/>
    </source>
</evidence>
<name>D0NZ14_PHYIT</name>
<protein>
    <submittedName>
        <fullName evidence="1">Uncharacterized protein</fullName>
    </submittedName>
</protein>
<keyword evidence="2" id="KW-1185">Reference proteome</keyword>
<dbReference type="OrthoDB" id="122372at2759"/>
<evidence type="ECO:0000313" key="2">
    <source>
        <dbReference type="Proteomes" id="UP000006643"/>
    </source>
</evidence>
<dbReference type="GeneID" id="9477161"/>
<accession>D0NZ14</accession>
<reference evidence="2" key="1">
    <citation type="journal article" date="2009" name="Nature">
        <title>Genome sequence and analysis of the Irish potato famine pathogen Phytophthora infestans.</title>
        <authorList>
            <consortium name="The Broad Institute Genome Sequencing Platform"/>
            <person name="Haas B.J."/>
            <person name="Kamoun S."/>
            <person name="Zody M.C."/>
            <person name="Jiang R.H."/>
            <person name="Handsaker R.E."/>
            <person name="Cano L.M."/>
            <person name="Grabherr M."/>
            <person name="Kodira C.D."/>
            <person name="Raffaele S."/>
            <person name="Torto-Alalibo T."/>
            <person name="Bozkurt T.O."/>
            <person name="Ah-Fong A.M."/>
            <person name="Alvarado L."/>
            <person name="Anderson V.L."/>
            <person name="Armstrong M.R."/>
            <person name="Avrova A."/>
            <person name="Baxter L."/>
            <person name="Beynon J."/>
            <person name="Boevink P.C."/>
            <person name="Bollmann S.R."/>
            <person name="Bos J.I."/>
            <person name="Bulone V."/>
            <person name="Cai G."/>
            <person name="Cakir C."/>
            <person name="Carrington J.C."/>
            <person name="Chawner M."/>
            <person name="Conti L."/>
            <person name="Costanzo S."/>
            <person name="Ewan R."/>
            <person name="Fahlgren N."/>
            <person name="Fischbach M.A."/>
            <person name="Fugelstad J."/>
            <person name="Gilroy E.M."/>
            <person name="Gnerre S."/>
            <person name="Green P.J."/>
            <person name="Grenville-Briggs L.J."/>
            <person name="Griffith J."/>
            <person name="Grunwald N.J."/>
            <person name="Horn K."/>
            <person name="Horner N.R."/>
            <person name="Hu C.H."/>
            <person name="Huitema E."/>
            <person name="Jeong D.H."/>
            <person name="Jones A.M."/>
            <person name="Jones J.D."/>
            <person name="Jones R.W."/>
            <person name="Karlsson E.K."/>
            <person name="Kunjeti S.G."/>
            <person name="Lamour K."/>
            <person name="Liu Z."/>
            <person name="Ma L."/>
            <person name="Maclean D."/>
            <person name="Chibucos M.C."/>
            <person name="McDonald H."/>
            <person name="McWalters J."/>
            <person name="Meijer H.J."/>
            <person name="Morgan W."/>
            <person name="Morris P.F."/>
            <person name="Munro C.A."/>
            <person name="O'Neill K."/>
            <person name="Ospina-Giraldo M."/>
            <person name="Pinzon A."/>
            <person name="Pritchard L."/>
            <person name="Ramsahoye B."/>
            <person name="Ren Q."/>
            <person name="Restrepo S."/>
            <person name="Roy S."/>
            <person name="Sadanandom A."/>
            <person name="Savidor A."/>
            <person name="Schornack S."/>
            <person name="Schwartz D.C."/>
            <person name="Schumann U.D."/>
            <person name="Schwessinger B."/>
            <person name="Seyer L."/>
            <person name="Sharpe T."/>
            <person name="Silvar C."/>
            <person name="Song J."/>
            <person name="Studholme D.J."/>
            <person name="Sykes S."/>
            <person name="Thines M."/>
            <person name="van de Vondervoort P.J."/>
            <person name="Phuntumart V."/>
            <person name="Wawra S."/>
            <person name="Weide R."/>
            <person name="Win J."/>
            <person name="Young C."/>
            <person name="Zhou S."/>
            <person name="Fry W."/>
            <person name="Meyers B.C."/>
            <person name="van West P."/>
            <person name="Ristaino J."/>
            <person name="Govers F."/>
            <person name="Birch P.R."/>
            <person name="Whisson S.C."/>
            <person name="Judelson H.S."/>
            <person name="Nusbaum C."/>
        </authorList>
    </citation>
    <scope>NUCLEOTIDE SEQUENCE [LARGE SCALE GENOMIC DNA]</scope>
    <source>
        <strain evidence="2">T30-4</strain>
    </source>
</reference>
<dbReference type="RefSeq" id="XP_002997351.1">
    <property type="nucleotide sequence ID" value="XM_002997305.1"/>
</dbReference>
<dbReference type="VEuPathDB" id="FungiDB:PITG_18697"/>
<dbReference type="EMBL" id="DS028193">
    <property type="protein sequence ID" value="EEY68801.1"/>
    <property type="molecule type" value="Genomic_DNA"/>
</dbReference>
<proteinExistence type="predicted"/>
<gene>
    <name evidence="1" type="ORF">PITG_18697</name>
</gene>
<dbReference type="Proteomes" id="UP000006643">
    <property type="component" value="Unassembled WGS sequence"/>
</dbReference>
<organism evidence="1 2">
    <name type="scientific">Phytophthora infestans (strain T30-4)</name>
    <name type="common">Potato late blight agent</name>
    <dbReference type="NCBI Taxonomy" id="403677"/>
    <lineage>
        <taxon>Eukaryota</taxon>
        <taxon>Sar</taxon>
        <taxon>Stramenopiles</taxon>
        <taxon>Oomycota</taxon>
        <taxon>Peronosporomycetes</taxon>
        <taxon>Peronosporales</taxon>
        <taxon>Peronosporaceae</taxon>
        <taxon>Phytophthora</taxon>
    </lineage>
</organism>
<dbReference type="HOGENOM" id="CLU_1622231_0_0_1"/>
<dbReference type="InParanoid" id="D0NZ14"/>
<dbReference type="AlphaFoldDB" id="D0NZ14"/>
<dbReference type="KEGG" id="pif:PITG_18697"/>
<sequence length="164" mass="18916">MTRLATGLLGNGPENEICGGVVHSNECICVLDESAFRDYKFIVKDMYKKMKSIQKYQLFKMRSKFTGVVEYRTLPTDGPVLHDFRRVYDQVQVDTDHAKRLIAVYLKVLPRPQANAEKATQPFTNSRPWADTCSHLDTKEIFHVGVRYTTGYIWHLHAFRAFIG</sequence>
<dbReference type="PANTHER" id="PTHR34415:SF1">
    <property type="entry name" value="INTEGRASE CATALYTIC DOMAIN-CONTAINING PROTEIN"/>
    <property type="match status" value="1"/>
</dbReference>